<dbReference type="AlphaFoldDB" id="A0A4Q0UAA1"/>
<protein>
    <submittedName>
        <fullName evidence="1">Uncharacterized protein</fullName>
    </submittedName>
</protein>
<accession>A0A4Q0UAA1</accession>
<reference evidence="1" key="2">
    <citation type="submission" date="2021-09" db="EMBL/GenBank/DDBJ databases">
        <authorList>
            <person name="Gilroy R."/>
        </authorList>
    </citation>
    <scope>NUCLEOTIDE SEQUENCE</scope>
    <source>
        <strain evidence="1">4100</strain>
    </source>
</reference>
<dbReference type="EMBL" id="DYXT01000018">
    <property type="protein sequence ID" value="HJE38712.1"/>
    <property type="molecule type" value="Genomic_DNA"/>
</dbReference>
<organism evidence="1 2">
    <name type="scientific">Candidatus Amulumruptor caecigallinarius</name>
    <dbReference type="NCBI Taxonomy" id="2109911"/>
    <lineage>
        <taxon>Bacteria</taxon>
        <taxon>Pseudomonadati</taxon>
        <taxon>Bacteroidota</taxon>
        <taxon>Bacteroidia</taxon>
        <taxon>Bacteroidales</taxon>
        <taxon>Muribaculaceae</taxon>
        <taxon>Candidatus Amulumruptor</taxon>
    </lineage>
</organism>
<dbReference type="Proteomes" id="UP000711407">
    <property type="component" value="Unassembled WGS sequence"/>
</dbReference>
<name>A0A4Q0UAA1_9BACT</name>
<evidence type="ECO:0000313" key="2">
    <source>
        <dbReference type="Proteomes" id="UP000711407"/>
    </source>
</evidence>
<sequence>MATALNLKRKNIDLPVETLQKLSIMAVAQGKSLKNYIETILISKAEAISVEVNENPSPSGDPWFDDPENMASVRRGIAEMEAGKGRAYSMEEIRELLGV</sequence>
<gene>
    <name evidence="1" type="ORF">K8V47_02980</name>
</gene>
<proteinExistence type="predicted"/>
<reference evidence="1" key="1">
    <citation type="journal article" date="2021" name="PeerJ">
        <title>Extensive microbial diversity within the chicken gut microbiome revealed by metagenomics and culture.</title>
        <authorList>
            <person name="Gilroy R."/>
            <person name="Ravi A."/>
            <person name="Getino M."/>
            <person name="Pursley I."/>
            <person name="Horton D.L."/>
            <person name="Alikhan N.F."/>
            <person name="Baker D."/>
            <person name="Gharbi K."/>
            <person name="Hall N."/>
            <person name="Watson M."/>
            <person name="Adriaenssens E.M."/>
            <person name="Foster-Nyarko E."/>
            <person name="Jarju S."/>
            <person name="Secka A."/>
            <person name="Antonio M."/>
            <person name="Oren A."/>
            <person name="Chaudhuri R.R."/>
            <person name="La Ragione R."/>
            <person name="Hildebrand F."/>
            <person name="Pallen M.J."/>
        </authorList>
    </citation>
    <scope>NUCLEOTIDE SEQUENCE</scope>
    <source>
        <strain evidence="1">4100</strain>
    </source>
</reference>
<evidence type="ECO:0000313" key="1">
    <source>
        <dbReference type="EMBL" id="HJE38712.1"/>
    </source>
</evidence>
<comment type="caution">
    <text evidence="1">The sequence shown here is derived from an EMBL/GenBank/DDBJ whole genome shotgun (WGS) entry which is preliminary data.</text>
</comment>